<dbReference type="EnsemblMetazoa" id="Aqu2.1.24957_001">
    <property type="protein sequence ID" value="Aqu2.1.24957_001"/>
    <property type="gene ID" value="Aqu2.1.24957"/>
</dbReference>
<organism evidence="1">
    <name type="scientific">Amphimedon queenslandica</name>
    <name type="common">Sponge</name>
    <dbReference type="NCBI Taxonomy" id="400682"/>
    <lineage>
        <taxon>Eukaryota</taxon>
        <taxon>Metazoa</taxon>
        <taxon>Porifera</taxon>
        <taxon>Demospongiae</taxon>
        <taxon>Heteroscleromorpha</taxon>
        <taxon>Haplosclerida</taxon>
        <taxon>Niphatidae</taxon>
        <taxon>Amphimedon</taxon>
    </lineage>
</organism>
<protein>
    <submittedName>
        <fullName evidence="1">Uncharacterized protein</fullName>
    </submittedName>
</protein>
<reference evidence="1" key="1">
    <citation type="submission" date="2017-05" db="UniProtKB">
        <authorList>
            <consortium name="EnsemblMetazoa"/>
        </authorList>
    </citation>
    <scope>IDENTIFICATION</scope>
</reference>
<evidence type="ECO:0000313" key="1">
    <source>
        <dbReference type="EnsemblMetazoa" id="Aqu2.1.24957_001"/>
    </source>
</evidence>
<sequence length="76" mass="8676">MLHSVIRFVSQKLGACKPNSVKVYNSLLTKDVVASVQELFAVLLSSLSKKFVRQWRSQAKEVLLHVRALRILKRVN</sequence>
<accession>A0A1X7UBW5</accession>
<proteinExistence type="predicted"/>
<dbReference type="InParanoid" id="A0A1X7UBW5"/>
<dbReference type="AlphaFoldDB" id="A0A1X7UBW5"/>
<name>A0A1X7UBW5_AMPQE</name>